<dbReference type="InterPro" id="IPR001123">
    <property type="entry name" value="LeuE-type"/>
</dbReference>
<gene>
    <name evidence="7" type="ORF">DI396_07105</name>
</gene>
<feature type="transmembrane region" description="Helical" evidence="6">
    <location>
        <begin position="71"/>
        <end position="93"/>
    </location>
</feature>
<keyword evidence="3 6" id="KW-0812">Transmembrane</keyword>
<evidence type="ECO:0000256" key="3">
    <source>
        <dbReference type="ARBA" id="ARBA00022692"/>
    </source>
</evidence>
<dbReference type="EMBL" id="QFVT01000004">
    <property type="protein sequence ID" value="PYC47852.1"/>
    <property type="molecule type" value="Genomic_DNA"/>
</dbReference>
<proteinExistence type="predicted"/>
<keyword evidence="2" id="KW-1003">Cell membrane</keyword>
<comment type="subcellular location">
    <subcellularLocation>
        <location evidence="1">Cell membrane</location>
        <topology evidence="1">Multi-pass membrane protein</topology>
    </subcellularLocation>
</comment>
<dbReference type="Pfam" id="PF01810">
    <property type="entry name" value="LysE"/>
    <property type="match status" value="1"/>
</dbReference>
<dbReference type="PANTHER" id="PTHR30086">
    <property type="entry name" value="ARGININE EXPORTER PROTEIN ARGO"/>
    <property type="match status" value="1"/>
</dbReference>
<evidence type="ECO:0000256" key="5">
    <source>
        <dbReference type="ARBA" id="ARBA00023136"/>
    </source>
</evidence>
<keyword evidence="8" id="KW-1185">Reference proteome</keyword>
<accession>A0A2V4N1M3</accession>
<feature type="transmembrane region" description="Helical" evidence="6">
    <location>
        <begin position="163"/>
        <end position="182"/>
    </location>
</feature>
<dbReference type="GO" id="GO:0005886">
    <property type="term" value="C:plasma membrane"/>
    <property type="evidence" value="ECO:0007669"/>
    <property type="project" value="UniProtKB-SubCell"/>
</dbReference>
<evidence type="ECO:0000256" key="2">
    <source>
        <dbReference type="ARBA" id="ARBA00022475"/>
    </source>
</evidence>
<sequence>MGEYLPQLLHAWSIQWAGIMSPGPGVMLILSVATTSGRGAALLTALGIGLAAILLALATVLGLAALLAKTAILMTAVKFIGAGYLLWMAYSAFRKAANPPQMVTASQIPAPSRARLLLAGFTMQISNPKAILFWVAIAAVGGIAGAPLPIMALFIAGAFVNSLLGHVIWAVLLSSSPIRAGYARARRPIEAALGIFFLGFAAKLATTKV</sequence>
<reference evidence="7 8" key="1">
    <citation type="submission" date="2018-05" db="EMBL/GenBank/DDBJ databases">
        <title>Oceanovita maritima gen. nov., sp. nov., a marine bacterium in the family Rhodobacteraceae isolated from surface seawater of Lundu port Xiamen, China.</title>
        <authorList>
            <person name="Hetharua B.H."/>
            <person name="Min D."/>
            <person name="Liao H."/>
            <person name="Tian Y."/>
        </authorList>
    </citation>
    <scope>NUCLEOTIDE SEQUENCE [LARGE SCALE GENOMIC DNA]</scope>
    <source>
        <strain evidence="7 8">FSX-11</strain>
    </source>
</reference>
<organism evidence="7 8">
    <name type="scientific">Litorivita pollutaquae</name>
    <dbReference type="NCBI Taxonomy" id="2200892"/>
    <lineage>
        <taxon>Bacteria</taxon>
        <taxon>Pseudomonadati</taxon>
        <taxon>Pseudomonadota</taxon>
        <taxon>Alphaproteobacteria</taxon>
        <taxon>Rhodobacterales</taxon>
        <taxon>Paracoccaceae</taxon>
        <taxon>Litorivita</taxon>
    </lineage>
</organism>
<protein>
    <submittedName>
        <fullName evidence="7">Threonine transporter</fullName>
    </submittedName>
</protein>
<dbReference type="PANTHER" id="PTHR30086:SF20">
    <property type="entry name" value="ARGININE EXPORTER PROTEIN ARGO-RELATED"/>
    <property type="match status" value="1"/>
</dbReference>
<feature type="transmembrane region" description="Helical" evidence="6">
    <location>
        <begin position="40"/>
        <end position="65"/>
    </location>
</feature>
<feature type="transmembrane region" description="Helical" evidence="6">
    <location>
        <begin position="131"/>
        <end position="157"/>
    </location>
</feature>
<keyword evidence="4 6" id="KW-1133">Transmembrane helix</keyword>
<dbReference type="RefSeq" id="WP_110795502.1">
    <property type="nucleotide sequence ID" value="NZ_KZ826483.1"/>
</dbReference>
<evidence type="ECO:0000256" key="1">
    <source>
        <dbReference type="ARBA" id="ARBA00004651"/>
    </source>
</evidence>
<feature type="transmembrane region" description="Helical" evidence="6">
    <location>
        <begin position="12"/>
        <end position="33"/>
    </location>
</feature>
<evidence type="ECO:0000256" key="6">
    <source>
        <dbReference type="SAM" id="Phobius"/>
    </source>
</evidence>
<comment type="caution">
    <text evidence="7">The sequence shown here is derived from an EMBL/GenBank/DDBJ whole genome shotgun (WGS) entry which is preliminary data.</text>
</comment>
<dbReference type="GO" id="GO:0015171">
    <property type="term" value="F:amino acid transmembrane transporter activity"/>
    <property type="evidence" value="ECO:0007669"/>
    <property type="project" value="TreeGrafter"/>
</dbReference>
<dbReference type="OrthoDB" id="7659099at2"/>
<evidence type="ECO:0000256" key="4">
    <source>
        <dbReference type="ARBA" id="ARBA00022989"/>
    </source>
</evidence>
<keyword evidence="5 6" id="KW-0472">Membrane</keyword>
<name>A0A2V4N1M3_9RHOB</name>
<dbReference type="AlphaFoldDB" id="A0A2V4N1M3"/>
<evidence type="ECO:0000313" key="7">
    <source>
        <dbReference type="EMBL" id="PYC47852.1"/>
    </source>
</evidence>
<evidence type="ECO:0000313" key="8">
    <source>
        <dbReference type="Proteomes" id="UP000248012"/>
    </source>
</evidence>
<dbReference type="Proteomes" id="UP000248012">
    <property type="component" value="Unassembled WGS sequence"/>
</dbReference>